<evidence type="ECO:0000256" key="5">
    <source>
        <dbReference type="ARBA" id="ARBA00023136"/>
    </source>
</evidence>
<gene>
    <name evidence="9" type="ORF">CANTADRAFT_87996</name>
</gene>
<dbReference type="Proteomes" id="UP000094285">
    <property type="component" value="Unassembled WGS sequence"/>
</dbReference>
<keyword evidence="3 7" id="KW-0812">Transmembrane</keyword>
<feature type="transmembrane region" description="Helical" evidence="7">
    <location>
        <begin position="436"/>
        <end position="458"/>
    </location>
</feature>
<evidence type="ECO:0000256" key="2">
    <source>
        <dbReference type="ARBA" id="ARBA00022448"/>
    </source>
</evidence>
<evidence type="ECO:0000256" key="4">
    <source>
        <dbReference type="ARBA" id="ARBA00022989"/>
    </source>
</evidence>
<dbReference type="GO" id="GO:0022857">
    <property type="term" value="F:transmembrane transporter activity"/>
    <property type="evidence" value="ECO:0007669"/>
    <property type="project" value="InterPro"/>
</dbReference>
<organism evidence="9 10">
    <name type="scientific">Suhomyces tanzawaensis NRRL Y-17324</name>
    <dbReference type="NCBI Taxonomy" id="984487"/>
    <lineage>
        <taxon>Eukaryota</taxon>
        <taxon>Fungi</taxon>
        <taxon>Dikarya</taxon>
        <taxon>Ascomycota</taxon>
        <taxon>Saccharomycotina</taxon>
        <taxon>Pichiomycetes</taxon>
        <taxon>Debaryomycetaceae</taxon>
        <taxon>Suhomyces</taxon>
    </lineage>
</organism>
<protein>
    <submittedName>
        <fullName evidence="9">MFS general substrate transporter</fullName>
    </submittedName>
</protein>
<feature type="transmembrane region" description="Helical" evidence="7">
    <location>
        <begin position="404"/>
        <end position="430"/>
    </location>
</feature>
<feature type="transmembrane region" description="Helical" evidence="7">
    <location>
        <begin position="374"/>
        <end position="392"/>
    </location>
</feature>
<dbReference type="GO" id="GO:0005886">
    <property type="term" value="C:plasma membrane"/>
    <property type="evidence" value="ECO:0007669"/>
    <property type="project" value="TreeGrafter"/>
</dbReference>
<feature type="transmembrane region" description="Helical" evidence="7">
    <location>
        <begin position="188"/>
        <end position="211"/>
    </location>
</feature>
<dbReference type="Gene3D" id="1.20.1250.20">
    <property type="entry name" value="MFS general substrate transporter like domains"/>
    <property type="match status" value="1"/>
</dbReference>
<dbReference type="InterPro" id="IPR036259">
    <property type="entry name" value="MFS_trans_sf"/>
</dbReference>
<dbReference type="PROSITE" id="PS50850">
    <property type="entry name" value="MFS"/>
    <property type="match status" value="1"/>
</dbReference>
<feature type="transmembrane region" description="Helical" evidence="7">
    <location>
        <begin position="470"/>
        <end position="490"/>
    </location>
</feature>
<dbReference type="InterPro" id="IPR020846">
    <property type="entry name" value="MFS_dom"/>
</dbReference>
<evidence type="ECO:0000313" key="9">
    <source>
        <dbReference type="EMBL" id="ODV82057.1"/>
    </source>
</evidence>
<dbReference type="PANTHER" id="PTHR23502">
    <property type="entry name" value="MAJOR FACILITATOR SUPERFAMILY"/>
    <property type="match status" value="1"/>
</dbReference>
<evidence type="ECO:0000256" key="7">
    <source>
        <dbReference type="SAM" id="Phobius"/>
    </source>
</evidence>
<feature type="transmembrane region" description="Helical" evidence="7">
    <location>
        <begin position="94"/>
        <end position="118"/>
    </location>
</feature>
<feature type="transmembrane region" description="Helical" evidence="7">
    <location>
        <begin position="62"/>
        <end position="82"/>
    </location>
</feature>
<dbReference type="InterPro" id="IPR011701">
    <property type="entry name" value="MFS"/>
</dbReference>
<evidence type="ECO:0000256" key="3">
    <source>
        <dbReference type="ARBA" id="ARBA00022692"/>
    </source>
</evidence>
<dbReference type="PANTHER" id="PTHR23502:SF31">
    <property type="entry name" value="POLYAMINE TRANSPORTER 1"/>
    <property type="match status" value="1"/>
</dbReference>
<dbReference type="STRING" id="984487.A0A1E4SRJ4"/>
<keyword evidence="5 7" id="KW-0472">Membrane</keyword>
<accession>A0A1E4SRJ4</accession>
<feature type="transmembrane region" description="Helical" evidence="7">
    <location>
        <begin position="335"/>
        <end position="354"/>
    </location>
</feature>
<evidence type="ECO:0000259" key="8">
    <source>
        <dbReference type="PROSITE" id="PS50850"/>
    </source>
</evidence>
<feature type="region of interest" description="Disordered" evidence="6">
    <location>
        <begin position="1"/>
        <end position="28"/>
    </location>
</feature>
<keyword evidence="2" id="KW-0813">Transport</keyword>
<dbReference type="RefSeq" id="XP_020067179.1">
    <property type="nucleotide sequence ID" value="XM_020211410.1"/>
</dbReference>
<evidence type="ECO:0000256" key="1">
    <source>
        <dbReference type="ARBA" id="ARBA00004141"/>
    </source>
</evidence>
<sequence>MGANGTDESLPSVGSHGPKTGSVVNFDGPDVPPPFDRTSYAVGFDGPDDPIHPQNYPRTQKALFTSYVGYNALCLTLGSAMFSQAGPIIEKHFLVGPTITTLGTSLFVLGFASGPIIFGPLSELYGRKSPLLVGAIGFTLFSFAVATAKDIQTIIICRFFTGFVGSAPLVVAPAVIADLYSPKSRGTAISVFAFMVFGGPMLAPIIGGFTVKNHALGWRWTSYFCGIIGAVSVLITAFLLPETHPQLLLVKKAKALRRTTENWAIYAPHEELSISIKEIVEKYISRPLIMLATEPILLLVSIYNAFIYGMLYLFLTALPMVFAERYHFVAGVAELPYLSMFIGIILGIALIIYFEGRYALAMDANNGKPVPEERLPPMMIGGIFFSIGLFWFGWTGNYAQHIHWIVPTIGLGFIGFGLILVFMPCLNYIIDCYLSLAASALAGNAFIRSAFAAAFPLFARQMFTALHMNWGTLLVGLVSVVLIPVPFLFYKYGKHLRQRSKYACLS</sequence>
<feature type="transmembrane region" description="Helical" evidence="7">
    <location>
        <begin position="296"/>
        <end position="323"/>
    </location>
</feature>
<comment type="subcellular location">
    <subcellularLocation>
        <location evidence="1">Membrane</location>
        <topology evidence="1">Multi-pass membrane protein</topology>
    </subcellularLocation>
</comment>
<feature type="transmembrane region" description="Helical" evidence="7">
    <location>
        <begin position="223"/>
        <end position="240"/>
    </location>
</feature>
<reference evidence="10" key="1">
    <citation type="submission" date="2016-05" db="EMBL/GenBank/DDBJ databases">
        <title>Comparative genomics of biotechnologically important yeasts.</title>
        <authorList>
            <consortium name="DOE Joint Genome Institute"/>
            <person name="Riley R."/>
            <person name="Haridas S."/>
            <person name="Wolfe K.H."/>
            <person name="Lopes M.R."/>
            <person name="Hittinger C.T."/>
            <person name="Goker M."/>
            <person name="Salamov A."/>
            <person name="Wisecaver J."/>
            <person name="Long T.M."/>
            <person name="Aerts A.L."/>
            <person name="Barry K."/>
            <person name="Choi C."/>
            <person name="Clum A."/>
            <person name="Coughlan A.Y."/>
            <person name="Deshpande S."/>
            <person name="Douglass A.P."/>
            <person name="Hanson S.J."/>
            <person name="Klenk H.-P."/>
            <person name="Labutti K."/>
            <person name="Lapidus A."/>
            <person name="Lindquist E."/>
            <person name="Lipzen A."/>
            <person name="Meier-Kolthoff J.P."/>
            <person name="Ohm R.A."/>
            <person name="Otillar R.P."/>
            <person name="Pangilinan J."/>
            <person name="Peng Y."/>
            <person name="Rokas A."/>
            <person name="Rosa C.A."/>
            <person name="Scheuner C."/>
            <person name="Sibirny A.A."/>
            <person name="Slot J.C."/>
            <person name="Stielow J.B."/>
            <person name="Sun H."/>
            <person name="Kurtzman C.P."/>
            <person name="Blackwell M."/>
            <person name="Grigoriev I.V."/>
            <person name="Jeffries T.W."/>
        </authorList>
    </citation>
    <scope>NUCLEOTIDE SEQUENCE [LARGE SCALE GENOMIC DNA]</scope>
    <source>
        <strain evidence="10">NRRL Y-17324</strain>
    </source>
</reference>
<keyword evidence="4 7" id="KW-1133">Transmembrane helix</keyword>
<evidence type="ECO:0000313" key="10">
    <source>
        <dbReference type="Proteomes" id="UP000094285"/>
    </source>
</evidence>
<keyword evidence="10" id="KW-1185">Reference proteome</keyword>
<dbReference type="OrthoDB" id="9986881at2759"/>
<dbReference type="CDD" id="cd17323">
    <property type="entry name" value="MFS_Tpo1_MDR_like"/>
    <property type="match status" value="1"/>
</dbReference>
<dbReference type="GeneID" id="30985546"/>
<dbReference type="Pfam" id="PF07690">
    <property type="entry name" value="MFS_1"/>
    <property type="match status" value="1"/>
</dbReference>
<feature type="transmembrane region" description="Helical" evidence="7">
    <location>
        <begin position="130"/>
        <end position="148"/>
    </location>
</feature>
<evidence type="ECO:0000256" key="6">
    <source>
        <dbReference type="SAM" id="MobiDB-lite"/>
    </source>
</evidence>
<dbReference type="SUPFAM" id="SSF103473">
    <property type="entry name" value="MFS general substrate transporter"/>
    <property type="match status" value="1"/>
</dbReference>
<name>A0A1E4SRJ4_9ASCO</name>
<feature type="domain" description="Major facilitator superfamily (MFS) profile" evidence="8">
    <location>
        <begin position="62"/>
        <end position="506"/>
    </location>
</feature>
<feature type="transmembrane region" description="Helical" evidence="7">
    <location>
        <begin position="155"/>
        <end position="176"/>
    </location>
</feature>
<dbReference type="AlphaFoldDB" id="A0A1E4SRJ4"/>
<proteinExistence type="predicted"/>
<dbReference type="FunFam" id="1.20.1250.20:FF:000011">
    <property type="entry name" value="MFS multidrug transporter, putative"/>
    <property type="match status" value="1"/>
</dbReference>
<dbReference type="EMBL" id="KV453909">
    <property type="protein sequence ID" value="ODV82057.1"/>
    <property type="molecule type" value="Genomic_DNA"/>
</dbReference>